<keyword evidence="2" id="KW-1185">Reference proteome</keyword>
<dbReference type="OrthoDB" id="411823at2759"/>
<evidence type="ECO:0000313" key="2">
    <source>
        <dbReference type="Proteomes" id="UP000299102"/>
    </source>
</evidence>
<sequence length="101" mass="11555">MTSQVAQTLTGHGGFARYLYRFKLRGSPHYVCDSAKTQDVLHVLEDCDIFLWERAALETGIGVQISRQHFPEISEDIGKRDKFLSFCGMVVERCCKLNKTR</sequence>
<name>A0A4C1UL29_EUMVA</name>
<organism evidence="1 2">
    <name type="scientific">Eumeta variegata</name>
    <name type="common">Bagworm moth</name>
    <name type="synonym">Eumeta japonica</name>
    <dbReference type="NCBI Taxonomy" id="151549"/>
    <lineage>
        <taxon>Eukaryota</taxon>
        <taxon>Metazoa</taxon>
        <taxon>Ecdysozoa</taxon>
        <taxon>Arthropoda</taxon>
        <taxon>Hexapoda</taxon>
        <taxon>Insecta</taxon>
        <taxon>Pterygota</taxon>
        <taxon>Neoptera</taxon>
        <taxon>Endopterygota</taxon>
        <taxon>Lepidoptera</taxon>
        <taxon>Glossata</taxon>
        <taxon>Ditrysia</taxon>
        <taxon>Tineoidea</taxon>
        <taxon>Psychidae</taxon>
        <taxon>Oiketicinae</taxon>
        <taxon>Eumeta</taxon>
    </lineage>
</organism>
<dbReference type="AlphaFoldDB" id="A0A4C1UL29"/>
<evidence type="ECO:0000313" key="1">
    <source>
        <dbReference type="EMBL" id="GBP26666.1"/>
    </source>
</evidence>
<reference evidence="1 2" key="1">
    <citation type="journal article" date="2019" name="Commun. Biol.">
        <title>The bagworm genome reveals a unique fibroin gene that provides high tensile strength.</title>
        <authorList>
            <person name="Kono N."/>
            <person name="Nakamura H."/>
            <person name="Ohtoshi R."/>
            <person name="Tomita M."/>
            <person name="Numata K."/>
            <person name="Arakawa K."/>
        </authorList>
    </citation>
    <scope>NUCLEOTIDE SEQUENCE [LARGE SCALE GENOMIC DNA]</scope>
</reference>
<evidence type="ECO:0008006" key="3">
    <source>
        <dbReference type="Google" id="ProtNLM"/>
    </source>
</evidence>
<protein>
    <recommendedName>
        <fullName evidence="3">Retrovirus-related Pol polyprotein from type-1 retrotransposable element R1</fullName>
    </recommendedName>
</protein>
<proteinExistence type="predicted"/>
<dbReference type="EMBL" id="BGZK01000183">
    <property type="protein sequence ID" value="GBP26666.1"/>
    <property type="molecule type" value="Genomic_DNA"/>
</dbReference>
<comment type="caution">
    <text evidence="1">The sequence shown here is derived from an EMBL/GenBank/DDBJ whole genome shotgun (WGS) entry which is preliminary data.</text>
</comment>
<gene>
    <name evidence="1" type="ORF">EVAR_23436_1</name>
</gene>
<accession>A0A4C1UL29</accession>
<dbReference type="Proteomes" id="UP000299102">
    <property type="component" value="Unassembled WGS sequence"/>
</dbReference>